<dbReference type="GO" id="GO:0045454">
    <property type="term" value="P:cell redox homeostasis"/>
    <property type="evidence" value="ECO:0007669"/>
    <property type="project" value="TreeGrafter"/>
</dbReference>
<reference evidence="2 3" key="1">
    <citation type="submission" date="2019-02" db="EMBL/GenBank/DDBJ databases">
        <title>Deep-cultivation of Planctomycetes and their phenomic and genomic characterization uncovers novel biology.</title>
        <authorList>
            <person name="Wiegand S."/>
            <person name="Jogler M."/>
            <person name="Boedeker C."/>
            <person name="Pinto D."/>
            <person name="Vollmers J."/>
            <person name="Rivas-Marin E."/>
            <person name="Kohn T."/>
            <person name="Peeters S.H."/>
            <person name="Heuer A."/>
            <person name="Rast P."/>
            <person name="Oberbeckmann S."/>
            <person name="Bunk B."/>
            <person name="Jeske O."/>
            <person name="Meyerdierks A."/>
            <person name="Storesund J.E."/>
            <person name="Kallscheuer N."/>
            <person name="Luecker S."/>
            <person name="Lage O.M."/>
            <person name="Pohl T."/>
            <person name="Merkel B.J."/>
            <person name="Hornburger P."/>
            <person name="Mueller R.-W."/>
            <person name="Bruemmer F."/>
            <person name="Labrenz M."/>
            <person name="Spormann A.M."/>
            <person name="Op den Camp H."/>
            <person name="Overmann J."/>
            <person name="Amann R."/>
            <person name="Jetten M.S.M."/>
            <person name="Mascher T."/>
            <person name="Medema M.H."/>
            <person name="Devos D.P."/>
            <person name="Kaster A.-K."/>
            <person name="Ovreas L."/>
            <person name="Rohde M."/>
            <person name="Galperin M.Y."/>
            <person name="Jogler C."/>
        </authorList>
    </citation>
    <scope>NUCLEOTIDE SEQUENCE [LARGE SCALE GENOMIC DNA]</scope>
    <source>
        <strain evidence="2 3">Pan189</strain>
    </source>
</reference>
<dbReference type="EC" id="1.11.1.15" evidence="2"/>
<dbReference type="PANTHER" id="PTHR33930:SF7">
    <property type="entry name" value="ALKYL HYDROPEROXIDE REDUCTASE AHPD"/>
    <property type="match status" value="1"/>
</dbReference>
<dbReference type="KEGG" id="svp:Pan189_29380"/>
<keyword evidence="3" id="KW-1185">Reference proteome</keyword>
<dbReference type="EMBL" id="CP036268">
    <property type="protein sequence ID" value="QDT38544.1"/>
    <property type="molecule type" value="Genomic_DNA"/>
</dbReference>
<dbReference type="SUPFAM" id="SSF69118">
    <property type="entry name" value="AhpD-like"/>
    <property type="match status" value="2"/>
</dbReference>
<accession>A0A517R3U0</accession>
<dbReference type="Pfam" id="PF02627">
    <property type="entry name" value="CMD"/>
    <property type="match status" value="1"/>
</dbReference>
<dbReference type="InterPro" id="IPR003779">
    <property type="entry name" value="CMD-like"/>
</dbReference>
<dbReference type="InterPro" id="IPR029032">
    <property type="entry name" value="AhpD-like"/>
</dbReference>
<dbReference type="GO" id="GO:0051920">
    <property type="term" value="F:peroxiredoxin activity"/>
    <property type="evidence" value="ECO:0007669"/>
    <property type="project" value="InterPro"/>
</dbReference>
<dbReference type="AlphaFoldDB" id="A0A517R3U0"/>
<dbReference type="RefSeq" id="WP_145364644.1">
    <property type="nucleotide sequence ID" value="NZ_CP036268.1"/>
</dbReference>
<dbReference type="Proteomes" id="UP000317318">
    <property type="component" value="Chromosome"/>
</dbReference>
<dbReference type="GO" id="GO:0015036">
    <property type="term" value="F:disulfide oxidoreductase activity"/>
    <property type="evidence" value="ECO:0007669"/>
    <property type="project" value="TreeGrafter"/>
</dbReference>
<keyword evidence="2" id="KW-0575">Peroxidase</keyword>
<keyword evidence="2" id="KW-0560">Oxidoreductase</keyword>
<dbReference type="InterPro" id="IPR004675">
    <property type="entry name" value="AhpD_core"/>
</dbReference>
<feature type="domain" description="Carboxymuconolactone decarboxylase-like" evidence="1">
    <location>
        <begin position="135"/>
        <end position="206"/>
    </location>
</feature>
<proteinExistence type="predicted"/>
<gene>
    <name evidence="2" type="primary">ahpD</name>
    <name evidence="2" type="ORF">Pan189_29380</name>
</gene>
<dbReference type="NCBIfam" id="TIGR00778">
    <property type="entry name" value="ahpD_dom"/>
    <property type="match status" value="1"/>
</dbReference>
<dbReference type="GO" id="GO:0032843">
    <property type="term" value="F:hydroperoxide reductase activity"/>
    <property type="evidence" value="ECO:0007669"/>
    <property type="project" value="TreeGrafter"/>
</dbReference>
<name>A0A517R3U0_9PLAN</name>
<evidence type="ECO:0000313" key="3">
    <source>
        <dbReference type="Proteomes" id="UP000317318"/>
    </source>
</evidence>
<dbReference type="Gene3D" id="1.20.1290.10">
    <property type="entry name" value="AhpD-like"/>
    <property type="match status" value="1"/>
</dbReference>
<evidence type="ECO:0000259" key="1">
    <source>
        <dbReference type="Pfam" id="PF02627"/>
    </source>
</evidence>
<sequence>MKRIAPLRESEATDKTATTYGRIKEMLDADEVPPVFLVMGRVPAFLQDFYMNFKKFVVKEGKLDPPTKTAIALAVALKEECSPLVDFLTDMGSSRGLDEKHIGDIGAIVASNAMYNSFFKFRDIAGSDVFEGMPVSLRAHAFQNTSFDDQTVELLSVAVSNLNACKPCVAGHVKKARTLGVQDEAILEAVQIASLIVAGAQFLNAADC</sequence>
<dbReference type="OrthoDB" id="9801997at2"/>
<dbReference type="PANTHER" id="PTHR33930">
    <property type="entry name" value="ALKYL HYDROPEROXIDE REDUCTASE AHPD"/>
    <property type="match status" value="1"/>
</dbReference>
<evidence type="ECO:0000313" key="2">
    <source>
        <dbReference type="EMBL" id="QDT38544.1"/>
    </source>
</evidence>
<protein>
    <submittedName>
        <fullName evidence="2">Alkyl hydroperoxide reductase AhpD</fullName>
        <ecNumber evidence="2">1.11.1.15</ecNumber>
    </submittedName>
</protein>
<organism evidence="2 3">
    <name type="scientific">Stratiformator vulcanicus</name>
    <dbReference type="NCBI Taxonomy" id="2527980"/>
    <lineage>
        <taxon>Bacteria</taxon>
        <taxon>Pseudomonadati</taxon>
        <taxon>Planctomycetota</taxon>
        <taxon>Planctomycetia</taxon>
        <taxon>Planctomycetales</taxon>
        <taxon>Planctomycetaceae</taxon>
        <taxon>Stratiformator</taxon>
    </lineage>
</organism>